<reference evidence="5" key="1">
    <citation type="submission" date="2016-06" db="UniProtKB">
        <authorList>
            <consortium name="WormBaseParasite"/>
        </authorList>
    </citation>
    <scope>IDENTIFICATION</scope>
</reference>
<dbReference type="PANTHER" id="PTHR12072:SF5">
    <property type="entry name" value="CWF19-LIKE PROTEIN 2"/>
    <property type="match status" value="1"/>
</dbReference>
<evidence type="ECO:0000256" key="1">
    <source>
        <dbReference type="ARBA" id="ARBA00006795"/>
    </source>
</evidence>
<sequence>MTWAENKRLIDIRDKDLRKSVPKGFPYFAVHFGTKGGFAHVIENESLFPRWFGQEVVGGMLDLEPKLWLYPKRESFEDGLKKVSLLKEIWRKVDLTERLSAIL</sequence>
<dbReference type="GO" id="GO:0000398">
    <property type="term" value="P:mRNA splicing, via spliceosome"/>
    <property type="evidence" value="ECO:0007669"/>
    <property type="project" value="TreeGrafter"/>
</dbReference>
<dbReference type="GO" id="GO:0071014">
    <property type="term" value="C:post-mRNA release spliceosomal complex"/>
    <property type="evidence" value="ECO:0007669"/>
    <property type="project" value="TreeGrafter"/>
</dbReference>
<gene>
    <name evidence="3" type="ORF">SBAD_LOCUS1982</name>
</gene>
<dbReference type="Pfam" id="PF04676">
    <property type="entry name" value="CwfJ_C_2"/>
    <property type="match status" value="1"/>
</dbReference>
<evidence type="ECO:0000259" key="2">
    <source>
        <dbReference type="Pfam" id="PF04676"/>
    </source>
</evidence>
<dbReference type="Proteomes" id="UP000270296">
    <property type="component" value="Unassembled WGS sequence"/>
</dbReference>
<dbReference type="WBParaSite" id="SBAD_0000208201-mRNA-1">
    <property type="protein sequence ID" value="SBAD_0000208201-mRNA-1"/>
    <property type="gene ID" value="SBAD_0000208201"/>
</dbReference>
<evidence type="ECO:0000313" key="3">
    <source>
        <dbReference type="EMBL" id="VDO96104.1"/>
    </source>
</evidence>
<evidence type="ECO:0000313" key="4">
    <source>
        <dbReference type="Proteomes" id="UP000270296"/>
    </source>
</evidence>
<comment type="similarity">
    <text evidence="1">Belongs to the CWF19 family.</text>
</comment>
<keyword evidence="4" id="KW-1185">Reference proteome</keyword>
<name>A0A183IED8_9BILA</name>
<dbReference type="PANTHER" id="PTHR12072">
    <property type="entry name" value="CWF19, CELL CYCLE CONTROL PROTEIN"/>
    <property type="match status" value="1"/>
</dbReference>
<dbReference type="EMBL" id="UZAM01007032">
    <property type="protein sequence ID" value="VDO96104.1"/>
    <property type="molecule type" value="Genomic_DNA"/>
</dbReference>
<proteinExistence type="inferred from homology"/>
<accession>A0A183IED8</accession>
<feature type="domain" description="Cwf19-like protein C-terminal" evidence="2">
    <location>
        <begin position="3"/>
        <end position="96"/>
    </location>
</feature>
<evidence type="ECO:0000313" key="5">
    <source>
        <dbReference type="WBParaSite" id="SBAD_0000208201-mRNA-1"/>
    </source>
</evidence>
<reference evidence="3 4" key="2">
    <citation type="submission" date="2018-11" db="EMBL/GenBank/DDBJ databases">
        <authorList>
            <consortium name="Pathogen Informatics"/>
        </authorList>
    </citation>
    <scope>NUCLEOTIDE SEQUENCE [LARGE SCALE GENOMIC DNA]</scope>
</reference>
<protein>
    <submittedName>
        <fullName evidence="5">CwfJ_C_2 domain-containing protein</fullName>
    </submittedName>
</protein>
<dbReference type="InterPro" id="IPR006767">
    <property type="entry name" value="Cwf19-like_C_dom-2"/>
</dbReference>
<dbReference type="OrthoDB" id="2113965at2759"/>
<organism evidence="5">
    <name type="scientific">Soboliphyme baturini</name>
    <dbReference type="NCBI Taxonomy" id="241478"/>
    <lineage>
        <taxon>Eukaryota</taxon>
        <taxon>Metazoa</taxon>
        <taxon>Ecdysozoa</taxon>
        <taxon>Nematoda</taxon>
        <taxon>Enoplea</taxon>
        <taxon>Dorylaimia</taxon>
        <taxon>Dioctophymatida</taxon>
        <taxon>Dioctophymatoidea</taxon>
        <taxon>Soboliphymatidae</taxon>
        <taxon>Soboliphyme</taxon>
    </lineage>
</organism>
<dbReference type="AlphaFoldDB" id="A0A183IED8"/>
<dbReference type="InterPro" id="IPR040194">
    <property type="entry name" value="Cwf19-like"/>
</dbReference>